<accession>A0A4P9W8Y5</accession>
<name>A0A4P9W8Y5_9FUNG</name>
<dbReference type="Proteomes" id="UP000269721">
    <property type="component" value="Unassembled WGS sequence"/>
</dbReference>
<feature type="non-terminal residue" evidence="1">
    <location>
        <position position="1"/>
    </location>
</feature>
<sequence>TAAPLPNGITKIAPFPDTPFCLQTGLTPSNGSQIRTGACSSTPQGQIPSIDHMVSTLITSPENDATLDASKDINITIDNRNLNTGFFDNAESQYYIVPQTLGDNGNIQGHQHVTVQSLLSTGSAPDPRVFAFFKGLNAVAVGGRTLAVTIPGGTITVDGPTRICTMTGSDGHAPAIMPVAQRGSQDDCIRVTIINA</sequence>
<feature type="non-terminal residue" evidence="1">
    <location>
        <position position="196"/>
    </location>
</feature>
<proteinExistence type="predicted"/>
<dbReference type="OrthoDB" id="2336871at2759"/>
<reference evidence="2" key="1">
    <citation type="journal article" date="2018" name="Nat. Microbiol.">
        <title>Leveraging single-cell genomics to expand the fungal tree of life.</title>
        <authorList>
            <person name="Ahrendt S.R."/>
            <person name="Quandt C.A."/>
            <person name="Ciobanu D."/>
            <person name="Clum A."/>
            <person name="Salamov A."/>
            <person name="Andreopoulos B."/>
            <person name="Cheng J.F."/>
            <person name="Woyke T."/>
            <person name="Pelin A."/>
            <person name="Henrissat B."/>
            <person name="Reynolds N.K."/>
            <person name="Benny G.L."/>
            <person name="Smith M.E."/>
            <person name="James T.Y."/>
            <person name="Grigoriev I.V."/>
        </authorList>
    </citation>
    <scope>NUCLEOTIDE SEQUENCE [LARGE SCALE GENOMIC DNA]</scope>
</reference>
<dbReference type="InterPro" id="IPR053216">
    <property type="entry name" value="Appressorial_penetr-assoc"/>
</dbReference>
<protein>
    <submittedName>
        <fullName evidence="1">Uncharacterized protein</fullName>
    </submittedName>
</protein>
<dbReference type="PANTHER" id="PTHR34587">
    <property type="entry name" value="VWFA DOMAIN-CONTAINING PROTEIN"/>
    <property type="match status" value="1"/>
</dbReference>
<dbReference type="EMBL" id="KZ997049">
    <property type="protein sequence ID" value="RKO87945.1"/>
    <property type="molecule type" value="Genomic_DNA"/>
</dbReference>
<evidence type="ECO:0000313" key="1">
    <source>
        <dbReference type="EMBL" id="RKO87945.1"/>
    </source>
</evidence>
<evidence type="ECO:0000313" key="2">
    <source>
        <dbReference type="Proteomes" id="UP000269721"/>
    </source>
</evidence>
<organism evidence="1 2">
    <name type="scientific">Blyttiomyces helicus</name>
    <dbReference type="NCBI Taxonomy" id="388810"/>
    <lineage>
        <taxon>Eukaryota</taxon>
        <taxon>Fungi</taxon>
        <taxon>Fungi incertae sedis</taxon>
        <taxon>Chytridiomycota</taxon>
        <taxon>Chytridiomycota incertae sedis</taxon>
        <taxon>Chytridiomycetes</taxon>
        <taxon>Chytridiomycetes incertae sedis</taxon>
        <taxon>Blyttiomyces</taxon>
    </lineage>
</organism>
<dbReference type="AlphaFoldDB" id="A0A4P9W8Y5"/>
<gene>
    <name evidence="1" type="ORF">BDK51DRAFT_14266</name>
</gene>
<keyword evidence="2" id="KW-1185">Reference proteome</keyword>
<dbReference type="PANTHER" id="PTHR34587:SF2">
    <property type="entry name" value="G-PROTEIN COUPLED RECEPTORS FAMILY 1 PROFILE DOMAIN-CONTAINING PROTEIN"/>
    <property type="match status" value="1"/>
</dbReference>